<dbReference type="SUPFAM" id="SSF52540">
    <property type="entry name" value="P-loop containing nucleoside triphosphate hydrolases"/>
    <property type="match status" value="1"/>
</dbReference>
<dbReference type="InterPro" id="IPR027417">
    <property type="entry name" value="P-loop_NTPase"/>
</dbReference>
<gene>
    <name evidence="1" type="ORF">Q604_UNBC02112G0001</name>
</gene>
<accession>W1YNH5</accession>
<sequence length="85" mass="9194">LNGALLSRCQVLVLHRLSDQAQAELIERAEKLSGRRLPLTQQARQALVAMADGDGRYLLGMVEQLLGLAPHPGQDRDEPLAVAGL</sequence>
<dbReference type="EMBL" id="AZMM01002112">
    <property type="protein sequence ID" value="ETJ43861.1"/>
    <property type="molecule type" value="Genomic_DNA"/>
</dbReference>
<name>W1YNH5_9ZZZZ</name>
<protein>
    <submittedName>
        <fullName evidence="1">Recombination factor protein RarA</fullName>
    </submittedName>
</protein>
<comment type="caution">
    <text evidence="1">The sequence shown here is derived from an EMBL/GenBank/DDBJ whole genome shotgun (WGS) entry which is preliminary data.</text>
</comment>
<dbReference type="AlphaFoldDB" id="W1YNH5"/>
<feature type="non-terminal residue" evidence="1">
    <location>
        <position position="85"/>
    </location>
</feature>
<feature type="non-terminal residue" evidence="1">
    <location>
        <position position="1"/>
    </location>
</feature>
<reference evidence="1" key="1">
    <citation type="submission" date="2013-12" db="EMBL/GenBank/DDBJ databases">
        <title>A Varibaculum cambriense genome reconstructed from a premature infant gut community with otherwise low bacterial novelty that shifts toward anaerobic metabolism during the third week of life.</title>
        <authorList>
            <person name="Brown C.T."/>
            <person name="Sharon I."/>
            <person name="Thomas B.C."/>
            <person name="Castelle C.J."/>
            <person name="Morowitz M.J."/>
            <person name="Banfield J.F."/>
        </authorList>
    </citation>
    <scope>NUCLEOTIDE SEQUENCE</scope>
</reference>
<organism evidence="1">
    <name type="scientific">human gut metagenome</name>
    <dbReference type="NCBI Taxonomy" id="408170"/>
    <lineage>
        <taxon>unclassified sequences</taxon>
        <taxon>metagenomes</taxon>
        <taxon>organismal metagenomes</taxon>
    </lineage>
</organism>
<dbReference type="Gene3D" id="1.10.8.60">
    <property type="match status" value="1"/>
</dbReference>
<evidence type="ECO:0000313" key="1">
    <source>
        <dbReference type="EMBL" id="ETJ43861.1"/>
    </source>
</evidence>
<proteinExistence type="predicted"/>